<feature type="domain" description="MOSC" evidence="10">
    <location>
        <begin position="641"/>
        <end position="792"/>
    </location>
</feature>
<gene>
    <name evidence="11" type="ORF">G7K_4363-t1</name>
</gene>
<evidence type="ECO:0000256" key="1">
    <source>
        <dbReference type="ARBA" id="ARBA00004127"/>
    </source>
</evidence>
<keyword evidence="3 9" id="KW-0812">Transmembrane</keyword>
<keyword evidence="5 9" id="KW-1133">Transmembrane helix</keyword>
<keyword evidence="12" id="KW-1185">Reference proteome</keyword>
<dbReference type="Pfam" id="PF03473">
    <property type="entry name" value="MOSC"/>
    <property type="match status" value="1"/>
</dbReference>
<name>A0A0E9NKJ9_SAICN</name>
<reference evidence="11 12" key="3">
    <citation type="journal article" date="2015" name="Genome Announc.">
        <title>Draft Genome Sequence of the Archiascomycetous Yeast Saitoella complicata.</title>
        <authorList>
            <person name="Yamauchi K."/>
            <person name="Kondo S."/>
            <person name="Hamamoto M."/>
            <person name="Takahashi Y."/>
            <person name="Ogura Y."/>
            <person name="Hayashi T."/>
            <person name="Nishida H."/>
        </authorList>
    </citation>
    <scope>NUCLEOTIDE SEQUENCE [LARGE SCALE GENOMIC DNA]</scope>
    <source>
        <strain evidence="11 12">NRRL Y-17804</strain>
    </source>
</reference>
<dbReference type="GO" id="GO:0006777">
    <property type="term" value="P:Mo-molybdopterin cofactor biosynthetic process"/>
    <property type="evidence" value="ECO:0007669"/>
    <property type="project" value="UniProtKB-KW"/>
</dbReference>
<dbReference type="EMBL" id="BACD03000030">
    <property type="protein sequence ID" value="GAO50231.1"/>
    <property type="molecule type" value="Genomic_DNA"/>
</dbReference>
<organism evidence="11 12">
    <name type="scientific">Saitoella complicata (strain BCRC 22490 / CBS 7301 / JCM 7358 / NBRC 10748 / NRRL Y-17804)</name>
    <dbReference type="NCBI Taxonomy" id="698492"/>
    <lineage>
        <taxon>Eukaryota</taxon>
        <taxon>Fungi</taxon>
        <taxon>Dikarya</taxon>
        <taxon>Ascomycota</taxon>
        <taxon>Taphrinomycotina</taxon>
        <taxon>Taphrinomycotina incertae sedis</taxon>
        <taxon>Saitoella</taxon>
    </lineage>
</organism>
<dbReference type="Gene3D" id="3.40.640.10">
    <property type="entry name" value="Type I PLP-dependent aspartate aminotransferase-like (Major domain)"/>
    <property type="match status" value="1"/>
</dbReference>
<dbReference type="Pfam" id="PF00266">
    <property type="entry name" value="Aminotran_5"/>
    <property type="match status" value="1"/>
</dbReference>
<evidence type="ECO:0000259" key="10">
    <source>
        <dbReference type="PROSITE" id="PS51340"/>
    </source>
</evidence>
<dbReference type="Proteomes" id="UP000033140">
    <property type="component" value="Unassembled WGS sequence"/>
</dbReference>
<dbReference type="PANTHER" id="PTHR10981">
    <property type="entry name" value="BATTENIN"/>
    <property type="match status" value="1"/>
</dbReference>
<dbReference type="GO" id="GO:0030170">
    <property type="term" value="F:pyridoxal phosphate binding"/>
    <property type="evidence" value="ECO:0007669"/>
    <property type="project" value="InterPro"/>
</dbReference>
<dbReference type="InterPro" id="IPR000192">
    <property type="entry name" value="Aminotrans_V_dom"/>
</dbReference>
<dbReference type="Pfam" id="PF02487">
    <property type="entry name" value="CLN3"/>
    <property type="match status" value="2"/>
</dbReference>
<dbReference type="GO" id="GO:0030151">
    <property type="term" value="F:molybdenum ion binding"/>
    <property type="evidence" value="ECO:0007669"/>
    <property type="project" value="InterPro"/>
</dbReference>
<feature type="compositionally biased region" description="Polar residues" evidence="8">
    <location>
        <begin position="799"/>
        <end position="812"/>
    </location>
</feature>
<keyword evidence="4" id="KW-0029">Amino-acid transport</keyword>
<protein>
    <recommendedName>
        <fullName evidence="10">MOSC domain-containing protein</fullName>
    </recommendedName>
</protein>
<evidence type="ECO:0000256" key="9">
    <source>
        <dbReference type="SAM" id="Phobius"/>
    </source>
</evidence>
<feature type="region of interest" description="Disordered" evidence="8">
    <location>
        <begin position="1"/>
        <end position="41"/>
    </location>
</feature>
<dbReference type="InterPro" id="IPR015422">
    <property type="entry name" value="PyrdxlP-dep_Trfase_small"/>
</dbReference>
<dbReference type="PROSITE" id="PS51340">
    <property type="entry name" value="MOSC"/>
    <property type="match status" value="1"/>
</dbReference>
<evidence type="ECO:0000256" key="7">
    <source>
        <dbReference type="ARBA" id="ARBA00023150"/>
    </source>
</evidence>
<feature type="transmembrane region" description="Helical" evidence="9">
    <location>
        <begin position="1037"/>
        <end position="1057"/>
    </location>
</feature>
<feature type="transmembrane region" description="Helical" evidence="9">
    <location>
        <begin position="1135"/>
        <end position="1160"/>
    </location>
</feature>
<dbReference type="STRING" id="698492.A0A0E9NKJ9"/>
<dbReference type="PRINTS" id="PR01315">
    <property type="entry name" value="BATTENIN"/>
</dbReference>
<dbReference type="GO" id="GO:0012505">
    <property type="term" value="C:endomembrane system"/>
    <property type="evidence" value="ECO:0007669"/>
    <property type="project" value="UniProtKB-SubCell"/>
</dbReference>
<dbReference type="InterPro" id="IPR005303">
    <property type="entry name" value="MOCOS_middle"/>
</dbReference>
<feature type="compositionally biased region" description="Basic and acidic residues" evidence="8">
    <location>
        <begin position="788"/>
        <end position="798"/>
    </location>
</feature>
<dbReference type="Gene3D" id="3.90.1150.10">
    <property type="entry name" value="Aspartate Aminotransferase, domain 1"/>
    <property type="match status" value="1"/>
</dbReference>
<evidence type="ECO:0000256" key="8">
    <source>
        <dbReference type="SAM" id="MobiDB-lite"/>
    </source>
</evidence>
<evidence type="ECO:0000256" key="6">
    <source>
        <dbReference type="ARBA" id="ARBA00023136"/>
    </source>
</evidence>
<evidence type="ECO:0000256" key="3">
    <source>
        <dbReference type="ARBA" id="ARBA00022692"/>
    </source>
</evidence>
<feature type="transmembrane region" description="Helical" evidence="9">
    <location>
        <begin position="1180"/>
        <end position="1199"/>
    </location>
</feature>
<reference evidence="11 12" key="2">
    <citation type="journal article" date="2014" name="J. Gen. Appl. Microbiol.">
        <title>The early diverging ascomycetous budding yeast Saitoella complicata has three histone deacetylases belonging to the Clr6, Hos2, and Rpd3 lineages.</title>
        <authorList>
            <person name="Nishida H."/>
            <person name="Matsumoto T."/>
            <person name="Kondo S."/>
            <person name="Hamamoto M."/>
            <person name="Yoshikawa H."/>
        </authorList>
    </citation>
    <scope>NUCLEOTIDE SEQUENCE [LARGE SCALE GENOMIC DNA]</scope>
    <source>
        <strain evidence="11 12">NRRL Y-17804</strain>
    </source>
</reference>
<comment type="subcellular location">
    <subcellularLocation>
        <location evidence="1">Endomembrane system</location>
        <topology evidence="1">Multi-pass membrane protein</topology>
    </subcellularLocation>
</comment>
<proteinExistence type="predicted"/>
<comment type="caution">
    <text evidence="11">The sequence shown here is derived from an EMBL/GenBank/DDBJ whole genome shotgun (WGS) entry which is preliminary data.</text>
</comment>
<evidence type="ECO:0000256" key="4">
    <source>
        <dbReference type="ARBA" id="ARBA00022970"/>
    </source>
</evidence>
<feature type="transmembrane region" description="Helical" evidence="9">
    <location>
        <begin position="1243"/>
        <end position="1262"/>
    </location>
</feature>
<feature type="transmembrane region" description="Helical" evidence="9">
    <location>
        <begin position="1211"/>
        <end position="1231"/>
    </location>
</feature>
<evidence type="ECO:0000256" key="5">
    <source>
        <dbReference type="ARBA" id="ARBA00022989"/>
    </source>
</evidence>
<reference evidence="11 12" key="1">
    <citation type="journal article" date="2011" name="J. Gen. Appl. Microbiol.">
        <title>Draft genome sequencing of the enigmatic yeast Saitoella complicata.</title>
        <authorList>
            <person name="Nishida H."/>
            <person name="Hamamoto M."/>
            <person name="Sugiyama J."/>
        </authorList>
    </citation>
    <scope>NUCLEOTIDE SEQUENCE [LARGE SCALE GENOMIC DNA]</scope>
    <source>
        <strain evidence="11 12">NRRL Y-17804</strain>
    </source>
</reference>
<keyword evidence="6 9" id="KW-0472">Membrane</keyword>
<dbReference type="InterPro" id="IPR015421">
    <property type="entry name" value="PyrdxlP-dep_Trfase_major"/>
</dbReference>
<dbReference type="SUPFAM" id="SSF141673">
    <property type="entry name" value="MOSC N-terminal domain-like"/>
    <property type="match status" value="1"/>
</dbReference>
<dbReference type="InterPro" id="IPR005302">
    <property type="entry name" value="MoCF_Sase_C"/>
</dbReference>
<evidence type="ECO:0000313" key="12">
    <source>
        <dbReference type="Proteomes" id="UP000033140"/>
    </source>
</evidence>
<dbReference type="InterPro" id="IPR003492">
    <property type="entry name" value="Battenin_disease_Cln3"/>
</dbReference>
<keyword evidence="2" id="KW-0813">Transport</keyword>
<accession>A0A0E9NKJ9</accession>
<keyword evidence="7" id="KW-0501">Molybdenum cofactor biosynthesis</keyword>
<sequence>MPNGSYAYNSGNDVQEDGKTLARPAVAVRDPPPYPTSRRKLQYPDDLDTIRAREYPQLLPSALYLDHAASTPPPLSLLRAHHHTLSTTLLSNPHSSPYASAVIDAVREELLEFLGCEGGRAGWEVVWVSNTTAGIKLVGEMMEGACRDGGWDFVYHRESHTSILGLSGLASHSTCVDGPPSSHAGRPTLFAYPAQSNFSGTRFPPTYTPTACAHGYLTLLDAASLLPTSPLTPYLATSPPDFTVLSLTKLLGYPNLAALLIRRSERTVEMVKRRRYFGGGTVGGVTSDGWHEPRGESMAEALEDGTVSTSAVLCVREGIRFVMETLGGLERVRAHTSTLAAWTAERLRALRHPDGGGEVVRIHTSGDYADPYTQGPIIAFSILSASADGGGVVPPTTVATLAGMEGIHLRTGGLCNPGATEFYLGLTPKDVRRGYYEQGTRCGDGRDFIRAVAKRRGNGNGAEEGEEEEVERVRGVVRISFGACTTWSEVRAFVGWVERVFISPPSTALLTPPPDNEVKKQEVRVEALYVYPIKSCHAYAPPPQEQPWPVGERGLVFDRMFFLLDLRSGRGMSQKTCPGMARIIPTLDIEMGVMRVRVRGSKEEFEVPLHPREGELEIWKAPAKVCYDTVECKIFTGPRIQRFFSDALSTPDARVTCTLAIPSTPRRMTNESPLLLINSTSIAVLCDGMERIPPASLFRPNIVVRTPLPFVEDAMTSFVLHHRDSTRGGRGLGMTMKMEVSGPCRRCKMVSVDQESGKVEWKAVYEAMMYTNETQHTSTPCTMPAVDAGHKEPSDHSLHTYTQSPNTSSQPSFREFPESRAMAAAGDDMPAPLSPTSGRVSEFEEREFVAGIPGGGVDEPLVTDAERREEGLGGWYDIRLTTAFWSFGISVAMQFSVVLTAANDLVGSRASTGLVLFAYTVPAVCVRTFVPYLPPSPLSYLPFGRSSRAKRRNSNIPPHERDNITTNDRGLTSEINYPARILICATSSFIGLQLLAWCSNLPLRLLGISLASVSSNLGDMSFFQLTTRYPLSPHPAFGGYAAGGGMAGLLGAAYYTFMTTTLRLSPNIALSLTAAGPCALPFVYGILLPGPKGVEKVVVEQMGGVGGKGARRGSVIGELELRGKLGLVRELVWGYMMPLATLFFIENILNQGVLPTLVFYTPIRGAFEHLFHNPRDFYPIYMTLHQLLVFLARTSISFFRLPFSSTHSFPLWSLSILDLVIFALQFGESASMKGATGESGREWYGVGAVMVGVAVVGANGGLGMSNTYWKLGKESLPEGVWRALARARARVGARGGDYTELPDSDETDESSEMYDSHNTWTTATADSATAFLELPTQTKIGPRNAEEETAVREFLISTIAPADTFAILMGSFVAMGVQSLLCGWQVEAGREICRMH</sequence>
<dbReference type="InterPro" id="IPR015424">
    <property type="entry name" value="PyrdxlP-dep_Trfase"/>
</dbReference>
<dbReference type="GO" id="GO:0051453">
    <property type="term" value="P:regulation of intracellular pH"/>
    <property type="evidence" value="ECO:0007669"/>
    <property type="project" value="TreeGrafter"/>
</dbReference>
<evidence type="ECO:0000313" key="11">
    <source>
        <dbReference type="EMBL" id="GAO50231.1"/>
    </source>
</evidence>
<feature type="transmembrane region" description="Helical" evidence="9">
    <location>
        <begin position="1365"/>
        <end position="1386"/>
    </location>
</feature>
<feature type="region of interest" description="Disordered" evidence="8">
    <location>
        <begin position="788"/>
        <end position="815"/>
    </location>
</feature>
<feature type="compositionally biased region" description="Polar residues" evidence="8">
    <location>
        <begin position="1"/>
        <end position="13"/>
    </location>
</feature>
<dbReference type="GO" id="GO:0006865">
    <property type="term" value="P:amino acid transport"/>
    <property type="evidence" value="ECO:0007669"/>
    <property type="project" value="UniProtKB-KW"/>
</dbReference>
<dbReference type="GO" id="GO:0003824">
    <property type="term" value="F:catalytic activity"/>
    <property type="evidence" value="ECO:0007669"/>
    <property type="project" value="InterPro"/>
</dbReference>
<dbReference type="GO" id="GO:0016020">
    <property type="term" value="C:membrane"/>
    <property type="evidence" value="ECO:0007669"/>
    <property type="project" value="InterPro"/>
</dbReference>
<evidence type="ECO:0000256" key="2">
    <source>
        <dbReference type="ARBA" id="ARBA00022448"/>
    </source>
</evidence>
<dbReference type="Pfam" id="PF03476">
    <property type="entry name" value="MOSC_N"/>
    <property type="match status" value="1"/>
</dbReference>
<dbReference type="PANTHER" id="PTHR10981:SF0">
    <property type="entry name" value="BATTENIN"/>
    <property type="match status" value="1"/>
</dbReference>
<dbReference type="SUPFAM" id="SSF53383">
    <property type="entry name" value="PLP-dependent transferases"/>
    <property type="match status" value="1"/>
</dbReference>
<dbReference type="GO" id="GO:0005773">
    <property type="term" value="C:vacuole"/>
    <property type="evidence" value="ECO:0007669"/>
    <property type="project" value="TreeGrafter"/>
</dbReference>
<feature type="transmembrane region" description="Helical" evidence="9">
    <location>
        <begin position="1069"/>
        <end position="1087"/>
    </location>
</feature>